<dbReference type="PROSITE" id="PS51157">
    <property type="entry name" value="ZF_UBR"/>
    <property type="match status" value="1"/>
</dbReference>
<sequence>MNKLLKKWTEADTYINDNIQNIQRELLAVILPNDQSFLNWENSKTKFQSTCGYFISDQELSFQCFTCGKEPTHMICKNCFIPKLHRDHQCIIDVKNKGLCDCGVKSLILDDGFCSKHTDKININKEKEISKIPINIQNNITFIFQQLINSFRSSIKEIKKMNVSNLQITLLTLYHLAKQFKDLNSIKYMEMYQKNEQISELVRRIANINTLIFTTIELLIDKRQNYQLLIEQILSNKNLINSKYTILEKLFRYQIYIEVYQNGYDYKIDQILYKLFNDETFKAYIFSIILKNFSKFWLINQFKTTIIDEKIEKLFKQIDQSMIKNQKTYFCCQTIVQYKGENIDLSSYYSRIQNYIQPLIKHLISNRQLFHSVKTSKILISESQFQSFEMQEQFFSQNQNIQDFVVTIQKLHYTSGALCSDNQLILPQLFKKRFEYKNFGEIALGQLQNILNENFHSFKQIDINIDIIKVFNFNKFAITNLILSLGKGIQMRNQTNLLNNSIILADTIYYLQDQATYYTAIYTGLKNLFSNQYSNEILEKNIIKLLFYQTYFILKKTININQINIKSSQSSIQDLPTIKNGMIIQKLFISYLSYLYCVTQFENGKQFLHYLIDILDEDQQNFEKILNQLLKETVYVHLIIQENQDQQIKSVYQGNNNHTEYSQFHRVDTCLIKLYIFLFDVYGFSIVKNMMEKFYQIQNGTILQELTKEKYQNFQQMFINLILTDYDLYNVCCPLLTQLTNELKFSLVRIVGNYFNISTFIEYGDIQEKLKNFGVLITSNFSNHILQICEVDQTSKKLKLKGEYKIFYEPCLIQNQSQLQTQIEERLFEQKKSDSEILLGNGITWDIEQFSNKSYRVLMQQLLKIYCHFELFLRNLIQLMKKDKLIVQISYLIYAQLAYLNQFDQQLFKQFFEIVIVQLEEIQQHINLKQKQKQQIKVLIQSINELNQKQIMNNMQKQIKQKFQTLKEQYKSKFNKIQSSNLVQKMINEKEENQILVQEEDLCFTCKLDFTTENSVGMMYIYWKSQTEFFDETHQMLKDQLLFDFNLGIQTCNHYFHDKCLTQAFDCYQIMNQEYGQGFNQYKFYCPICKLHTNCRFPISKIDYRIVKSLNSDLIFIYSQINMDDEFEDELPQQINLVKIYINLFYDLLISLFINPQNYRKAQKNILFNQLFCCFYETIQDMNQQDIEAQTQLQNIQQKNNFLVNILTSIYEMSVKQCSLNQLRLSIIELISQYSQLNKEEISLLISSFGIEEQMMVQDLSQKNKQCIHDTSLEYYQNFQIKTIQYIQKTLGETFLQFHSKYFCNKCSICKFYNLKKSKNSGVSVCLLCKDLFCNESCSLSIKDHLNYHVEKRHHGNSIFVSLQDGSVTIISQSTSIKKFKYLYYNNLGEKINIDNPNSDWNQYILDITKANELVDIIVNNKYRKIIKSQQKRSNFL</sequence>
<name>A0A8S1XEJ9_9CILI</name>
<dbReference type="PANTHER" id="PTHR38924:SF2">
    <property type="entry name" value="CHROMOSOME UNDETERMINED SCAFFOLD_10, WHOLE GENOME SHOTGUN SEQUENCE"/>
    <property type="match status" value="1"/>
</dbReference>
<reference evidence="13" key="1">
    <citation type="submission" date="2021-01" db="EMBL/GenBank/DDBJ databases">
        <authorList>
            <consortium name="Genoscope - CEA"/>
            <person name="William W."/>
        </authorList>
    </citation>
    <scope>NUCLEOTIDE SEQUENCE</scope>
</reference>
<evidence type="ECO:0000256" key="2">
    <source>
        <dbReference type="ARBA" id="ARBA00004906"/>
    </source>
</evidence>
<dbReference type="GO" id="GO:0008270">
    <property type="term" value="F:zinc ion binding"/>
    <property type="evidence" value="ECO:0007669"/>
    <property type="project" value="UniProtKB-KW"/>
</dbReference>
<dbReference type="FunFam" id="2.10.110.30:FF:000002">
    <property type="entry name" value="Putative e3 ubiquitin-protein ligase ubr3"/>
    <property type="match status" value="1"/>
</dbReference>
<evidence type="ECO:0000256" key="10">
    <source>
        <dbReference type="PROSITE-ProRule" id="PRU00508"/>
    </source>
</evidence>
<keyword evidence="8" id="KW-0862">Zinc</keyword>
<keyword evidence="7" id="KW-0833">Ubl conjugation pathway</keyword>
<evidence type="ECO:0000256" key="5">
    <source>
        <dbReference type="ARBA" id="ARBA00022723"/>
    </source>
</evidence>
<gene>
    <name evidence="13" type="ORF">PPENT_87.1.T1210198</name>
</gene>
<evidence type="ECO:0000256" key="6">
    <source>
        <dbReference type="ARBA" id="ARBA00022771"/>
    </source>
</evidence>
<feature type="zinc finger region" description="UBR-type" evidence="10">
    <location>
        <begin position="49"/>
        <end position="119"/>
    </location>
</feature>
<keyword evidence="14" id="KW-1185">Reference proteome</keyword>
<feature type="domain" description="UBR-type" evidence="12">
    <location>
        <begin position="49"/>
        <end position="119"/>
    </location>
</feature>
<keyword evidence="5" id="KW-0479">Metal-binding</keyword>
<evidence type="ECO:0000256" key="4">
    <source>
        <dbReference type="ARBA" id="ARBA00022679"/>
    </source>
</evidence>
<dbReference type="SMART" id="SM00396">
    <property type="entry name" value="ZnF_UBR1"/>
    <property type="match status" value="1"/>
</dbReference>
<comment type="pathway">
    <text evidence="2">Protein modification; protein ubiquitination.</text>
</comment>
<dbReference type="Pfam" id="PF02207">
    <property type="entry name" value="zf-UBR"/>
    <property type="match status" value="1"/>
</dbReference>
<comment type="similarity">
    <text evidence="9">Belongs to the E3 ubiquitin-protein ligase UBR1-like family.</text>
</comment>
<evidence type="ECO:0000313" key="13">
    <source>
        <dbReference type="EMBL" id="CAD8199475.1"/>
    </source>
</evidence>
<protein>
    <recommendedName>
        <fullName evidence="3">RING-type E3 ubiquitin transferase</fullName>
        <ecNumber evidence="3">2.3.2.27</ecNumber>
    </recommendedName>
</protein>
<dbReference type="InterPro" id="IPR003126">
    <property type="entry name" value="Znf_UBR"/>
</dbReference>
<organism evidence="13 14">
    <name type="scientific">Paramecium pentaurelia</name>
    <dbReference type="NCBI Taxonomy" id="43138"/>
    <lineage>
        <taxon>Eukaryota</taxon>
        <taxon>Sar</taxon>
        <taxon>Alveolata</taxon>
        <taxon>Ciliophora</taxon>
        <taxon>Intramacronucleata</taxon>
        <taxon>Oligohymenophorea</taxon>
        <taxon>Peniculida</taxon>
        <taxon>Parameciidae</taxon>
        <taxon>Paramecium</taxon>
    </lineage>
</organism>
<dbReference type="Proteomes" id="UP000689195">
    <property type="component" value="Unassembled WGS sequence"/>
</dbReference>
<evidence type="ECO:0000259" key="12">
    <source>
        <dbReference type="PROSITE" id="PS51157"/>
    </source>
</evidence>
<evidence type="ECO:0000256" key="11">
    <source>
        <dbReference type="SAM" id="Coils"/>
    </source>
</evidence>
<feature type="coiled-coil region" evidence="11">
    <location>
        <begin position="1179"/>
        <end position="1240"/>
    </location>
</feature>
<comment type="caution">
    <text evidence="13">The sequence shown here is derived from an EMBL/GenBank/DDBJ whole genome shotgun (WGS) entry which is preliminary data.</text>
</comment>
<keyword evidence="4" id="KW-0808">Transferase</keyword>
<dbReference type="EMBL" id="CAJJDO010000121">
    <property type="protein sequence ID" value="CAD8199475.1"/>
    <property type="molecule type" value="Genomic_DNA"/>
</dbReference>
<evidence type="ECO:0000256" key="3">
    <source>
        <dbReference type="ARBA" id="ARBA00012483"/>
    </source>
</evidence>
<keyword evidence="11" id="KW-0175">Coiled coil</keyword>
<comment type="catalytic activity">
    <reaction evidence="1">
        <text>S-ubiquitinyl-[E2 ubiquitin-conjugating enzyme]-L-cysteine + [acceptor protein]-L-lysine = [E2 ubiquitin-conjugating enzyme]-L-cysteine + N(6)-ubiquitinyl-[acceptor protein]-L-lysine.</text>
        <dbReference type="EC" id="2.3.2.27"/>
    </reaction>
</comment>
<dbReference type="CDD" id="cd19670">
    <property type="entry name" value="UBR-box_UBR1_2_3"/>
    <property type="match status" value="1"/>
</dbReference>
<evidence type="ECO:0000256" key="9">
    <source>
        <dbReference type="ARBA" id="ARBA00046341"/>
    </source>
</evidence>
<dbReference type="GO" id="GO:0061630">
    <property type="term" value="F:ubiquitin protein ligase activity"/>
    <property type="evidence" value="ECO:0007669"/>
    <property type="project" value="UniProtKB-EC"/>
</dbReference>
<dbReference type="EC" id="2.3.2.27" evidence="3"/>
<keyword evidence="6" id="KW-0863">Zinc-finger</keyword>
<dbReference type="PANTHER" id="PTHR38924">
    <property type="entry name" value="ASPARAGINE AND ASPARTATE RICH PROTEIN 1"/>
    <property type="match status" value="1"/>
</dbReference>
<evidence type="ECO:0000256" key="1">
    <source>
        <dbReference type="ARBA" id="ARBA00000900"/>
    </source>
</evidence>
<evidence type="ECO:0000256" key="8">
    <source>
        <dbReference type="ARBA" id="ARBA00022833"/>
    </source>
</evidence>
<dbReference type="OrthoDB" id="15304at2759"/>
<evidence type="ECO:0000313" key="14">
    <source>
        <dbReference type="Proteomes" id="UP000689195"/>
    </source>
</evidence>
<evidence type="ECO:0000256" key="7">
    <source>
        <dbReference type="ARBA" id="ARBA00022786"/>
    </source>
</evidence>
<accession>A0A8S1XEJ9</accession>
<proteinExistence type="inferred from homology"/>